<evidence type="ECO:0008006" key="4">
    <source>
        <dbReference type="Google" id="ProtNLM"/>
    </source>
</evidence>
<accession>A0A387BS92</accession>
<keyword evidence="1" id="KW-1133">Transmembrane helix</keyword>
<protein>
    <recommendedName>
        <fullName evidence="4">PrgI family protein</fullName>
    </recommendedName>
</protein>
<dbReference type="OrthoDB" id="3859571at2"/>
<evidence type="ECO:0000256" key="1">
    <source>
        <dbReference type="SAM" id="Phobius"/>
    </source>
</evidence>
<dbReference type="InterPro" id="IPR049978">
    <property type="entry name" value="SCO6880-like"/>
</dbReference>
<reference evidence="2 3" key="1">
    <citation type="submission" date="2018-09" db="EMBL/GenBank/DDBJ databases">
        <title>Genome sequencing of strain 2DFW10M-5.</title>
        <authorList>
            <person name="Heo J."/>
            <person name="Kim S.-J."/>
            <person name="Kwon S.-W."/>
        </authorList>
    </citation>
    <scope>NUCLEOTIDE SEQUENCE [LARGE SCALE GENOMIC DNA]</scope>
    <source>
        <strain evidence="2 3">2DFW10M-5</strain>
    </source>
</reference>
<dbReference type="NCBIfam" id="NF042935">
    <property type="entry name" value="SCO6880_fam"/>
    <property type="match status" value="1"/>
</dbReference>
<dbReference type="AlphaFoldDB" id="A0A387BS92"/>
<sequence length="514" mass="56207">MTTFAADQILSEEGAPRVRFAARERRGALLGLSFLQLMVIGAAVAILLITLFVDVNAIWVLLPICTVICFFAVATYRREALLIIAVQAVRYGLRSTAGQTKFRRDVWMRVTVASLNIGHAAQAAAAPIVTSRFLLPGALGDVQIVQIPGAGAFIYNARGRLASVTVRVGSRAWALRDKGTQEGAYDGFVEWLSSLENLPGLRETSIRIRVDRAASNELRDYLVDREYEHQPQVSPELRHEYWTLTQAASKSSMGFSNFVTLTFDTGILNSAIRDAGRGLTGLAAVLKERVAGIETAMEHARLTPAGWLDSDELDELLAVASDPIAAAGRRTGSPNQADLTPQSPPPVMAIDETWDALRVDESWHQTLWVAEWPRTDVRTGFLEPLLYAGDATRVITLQVRPIATHTALAQLNRAQSDMETAATIRLKLQSRIPLTHIREEENLAIREHDLVDGFGDVQFRGFITLSAESRDALAKARTDIEQASHPARLMLATLSGQQAAGFVTSALPVPLEGE</sequence>
<organism evidence="2 3">
    <name type="scientific">Gryllotalpicola protaetiae</name>
    <dbReference type="NCBI Taxonomy" id="2419771"/>
    <lineage>
        <taxon>Bacteria</taxon>
        <taxon>Bacillati</taxon>
        <taxon>Actinomycetota</taxon>
        <taxon>Actinomycetes</taxon>
        <taxon>Micrococcales</taxon>
        <taxon>Microbacteriaceae</taxon>
        <taxon>Gryllotalpicola</taxon>
    </lineage>
</organism>
<feature type="transmembrane region" description="Helical" evidence="1">
    <location>
        <begin position="57"/>
        <end position="76"/>
    </location>
</feature>
<evidence type="ECO:0000313" key="3">
    <source>
        <dbReference type="Proteomes" id="UP000275069"/>
    </source>
</evidence>
<keyword evidence="1" id="KW-0472">Membrane</keyword>
<dbReference type="EMBL" id="CP032624">
    <property type="protein sequence ID" value="AYG03876.1"/>
    <property type="molecule type" value="Genomic_DNA"/>
</dbReference>
<feature type="transmembrane region" description="Helical" evidence="1">
    <location>
        <begin position="27"/>
        <end position="51"/>
    </location>
</feature>
<proteinExistence type="predicted"/>
<name>A0A387BS92_9MICO</name>
<evidence type="ECO:0000313" key="2">
    <source>
        <dbReference type="EMBL" id="AYG03876.1"/>
    </source>
</evidence>
<dbReference type="Proteomes" id="UP000275069">
    <property type="component" value="Chromosome"/>
</dbReference>
<keyword evidence="3" id="KW-1185">Reference proteome</keyword>
<gene>
    <name evidence="2" type="ORF">D7I44_10235</name>
</gene>
<keyword evidence="1" id="KW-0812">Transmembrane</keyword>
<dbReference type="RefSeq" id="WP_120789408.1">
    <property type="nucleotide sequence ID" value="NZ_CP032624.1"/>
</dbReference>
<dbReference type="KEGG" id="gry:D7I44_10235"/>